<dbReference type="Proteomes" id="UP001610861">
    <property type="component" value="Unassembled WGS sequence"/>
</dbReference>
<evidence type="ECO:0000313" key="3">
    <source>
        <dbReference type="EMBL" id="MFH8251545.1"/>
    </source>
</evidence>
<organism evidence="3 4">
    <name type="scientific">Microbacterium alkaliflavum</name>
    <dbReference type="NCBI Taxonomy" id="3248839"/>
    <lineage>
        <taxon>Bacteria</taxon>
        <taxon>Bacillati</taxon>
        <taxon>Actinomycetota</taxon>
        <taxon>Actinomycetes</taxon>
        <taxon>Micrococcales</taxon>
        <taxon>Microbacteriaceae</taxon>
        <taxon>Microbacterium</taxon>
    </lineage>
</organism>
<comment type="caution">
    <text evidence="3">The sequence shown here is derived from an EMBL/GenBank/DDBJ whole genome shotgun (WGS) entry which is preliminary data.</text>
</comment>
<keyword evidence="1" id="KW-0378">Hydrolase</keyword>
<dbReference type="Pfam" id="PF12706">
    <property type="entry name" value="Lactamase_B_2"/>
    <property type="match status" value="1"/>
</dbReference>
<dbReference type="PANTHER" id="PTHR43546">
    <property type="entry name" value="UPF0173 METAL-DEPENDENT HYDROLASE MJ1163-RELATED"/>
    <property type="match status" value="1"/>
</dbReference>
<proteinExistence type="predicted"/>
<gene>
    <name evidence="3" type="ORF">ACH3VR_14330</name>
</gene>
<dbReference type="InterPro" id="IPR050114">
    <property type="entry name" value="UPF0173_UPF0282_UlaG_hydrolase"/>
</dbReference>
<dbReference type="Gene3D" id="3.60.15.10">
    <property type="entry name" value="Ribonuclease Z/Hydroxyacylglutathione hydrolase-like"/>
    <property type="match status" value="1"/>
</dbReference>
<dbReference type="SUPFAM" id="SSF56281">
    <property type="entry name" value="Metallo-hydrolase/oxidoreductase"/>
    <property type="match status" value="1"/>
</dbReference>
<dbReference type="RefSeq" id="WP_397557002.1">
    <property type="nucleotide sequence ID" value="NZ_JBIQWL010000005.1"/>
</dbReference>
<sequence length="260" mass="27656">MRVTRIGGPTAFVEWEGWRILTDPTFDPPGRTYSFGFGTSSRKLTGPAVTLDELSPVDVALVSHHQHADNLDDAGRAGLASVGTVLTTVAGAKAIAHRDVRGLRAGESVTFTASGRPDLTITATPGRHGAVVTRPIVGPVVGFALTLEGARHPGLWMTGDTVISRPLRRYAKNLAPDVALVHMGAVRFGISGALRYTMDAREALELIALARPGTVVPIHVEGWSHFSQQEDATRDVLEGAPVAVARTVRWLPLGEAVELP</sequence>
<accession>A0ABW7Q9I8</accession>
<dbReference type="InterPro" id="IPR036866">
    <property type="entry name" value="RibonucZ/Hydroxyglut_hydro"/>
</dbReference>
<keyword evidence="4" id="KW-1185">Reference proteome</keyword>
<evidence type="ECO:0000259" key="2">
    <source>
        <dbReference type="Pfam" id="PF12706"/>
    </source>
</evidence>
<dbReference type="PANTHER" id="PTHR43546:SF9">
    <property type="entry name" value="L-ASCORBATE-6-PHOSPHATE LACTONASE ULAG-RELATED"/>
    <property type="match status" value="1"/>
</dbReference>
<dbReference type="EMBL" id="JBIQWL010000005">
    <property type="protein sequence ID" value="MFH8251545.1"/>
    <property type="molecule type" value="Genomic_DNA"/>
</dbReference>
<evidence type="ECO:0000313" key="4">
    <source>
        <dbReference type="Proteomes" id="UP001610861"/>
    </source>
</evidence>
<evidence type="ECO:0000256" key="1">
    <source>
        <dbReference type="ARBA" id="ARBA00022801"/>
    </source>
</evidence>
<name>A0ABW7Q9I8_9MICO</name>
<dbReference type="InterPro" id="IPR001279">
    <property type="entry name" value="Metallo-B-lactamas"/>
</dbReference>
<reference evidence="3 4" key="1">
    <citation type="submission" date="2024-09" db="EMBL/GenBank/DDBJ databases">
        <authorList>
            <person name="Pan X."/>
        </authorList>
    </citation>
    <scope>NUCLEOTIDE SEQUENCE [LARGE SCALE GENOMIC DNA]</scope>
    <source>
        <strain evidence="3 4">B2969</strain>
    </source>
</reference>
<feature type="domain" description="Metallo-beta-lactamase" evidence="2">
    <location>
        <begin position="19"/>
        <end position="219"/>
    </location>
</feature>
<protein>
    <submittedName>
        <fullName evidence="3">MBL fold metallo-hydrolase</fullName>
    </submittedName>
</protein>